<evidence type="ECO:0000313" key="1">
    <source>
        <dbReference type="EMBL" id="EQB47615.1"/>
    </source>
</evidence>
<comment type="caution">
    <text evidence="1">The sequence shown here is derived from an EMBL/GenBank/DDBJ whole genome shotgun (WGS) entry which is preliminary data.</text>
</comment>
<organism evidence="1 2">
    <name type="scientific">Colletotrichum gloeosporioides (strain Cg-14)</name>
    <name type="common">Anthracnose fungus</name>
    <name type="synonym">Glomerella cingulata</name>
    <dbReference type="NCBI Taxonomy" id="1237896"/>
    <lineage>
        <taxon>Eukaryota</taxon>
        <taxon>Fungi</taxon>
        <taxon>Dikarya</taxon>
        <taxon>Ascomycota</taxon>
        <taxon>Pezizomycotina</taxon>
        <taxon>Sordariomycetes</taxon>
        <taxon>Hypocreomycetidae</taxon>
        <taxon>Glomerellales</taxon>
        <taxon>Glomerellaceae</taxon>
        <taxon>Colletotrichum</taxon>
        <taxon>Colletotrichum gloeosporioides species complex</taxon>
    </lineage>
</organism>
<sequence length="69" mass="7507">MGWRMLPLREEAPAFADLLRKGILLTLETTGLRLIFFVCNGTGMVEVAMGDGFPFLVTQRGSGFADLSA</sequence>
<proteinExistence type="predicted"/>
<dbReference type="EMBL" id="AMYD01002883">
    <property type="protein sequence ID" value="EQB47615.1"/>
    <property type="molecule type" value="Genomic_DNA"/>
</dbReference>
<dbReference type="Proteomes" id="UP000015530">
    <property type="component" value="Unassembled WGS sequence"/>
</dbReference>
<protein>
    <submittedName>
        <fullName evidence="1">Uncharacterized protein</fullName>
    </submittedName>
</protein>
<accession>T0LHG3</accession>
<gene>
    <name evidence="1" type="ORF">CGLO_13220</name>
</gene>
<evidence type="ECO:0000313" key="2">
    <source>
        <dbReference type="Proteomes" id="UP000015530"/>
    </source>
</evidence>
<reference evidence="2" key="1">
    <citation type="journal article" date="2013" name="Mol. Plant Microbe Interact.">
        <title>Global aspects of pacC regulation of pathogenicity genes in Colletotrichum gloeosporioides as revealed by transcriptome analysis.</title>
        <authorList>
            <person name="Alkan N."/>
            <person name="Meng X."/>
            <person name="Friedlander G."/>
            <person name="Reuveni E."/>
            <person name="Sukno S."/>
            <person name="Sherman A."/>
            <person name="Thon M."/>
            <person name="Fluhr R."/>
            <person name="Prusky D."/>
        </authorList>
    </citation>
    <scope>NUCLEOTIDE SEQUENCE [LARGE SCALE GENOMIC DNA]</scope>
    <source>
        <strain evidence="2">Cg-14</strain>
    </source>
</reference>
<name>T0LHG3_COLGC</name>
<dbReference type="HOGENOM" id="CLU_2775782_0_0_1"/>
<dbReference type="AlphaFoldDB" id="T0LHG3"/>